<gene>
    <name evidence="1" type="ORF">Hsw_3923</name>
</gene>
<dbReference type="KEGG" id="hsw:Hsw_3923"/>
<protein>
    <submittedName>
        <fullName evidence="1">Uncharacterized protein</fullName>
    </submittedName>
</protein>
<proteinExistence type="predicted"/>
<reference evidence="1 2" key="1">
    <citation type="submission" date="2014-01" db="EMBL/GenBank/DDBJ databases">
        <title>Complete genome sequence of ionizing-radiation resistance bacterium Hymenobacter swuensis DY53.</title>
        <authorList>
            <person name="Jung J.-H."/>
            <person name="Jeong S.-W."/>
            <person name="Joe M.-H."/>
            <person name="Cho y.-j."/>
            <person name="Kim M.-K."/>
            <person name="Lim S.-Y."/>
        </authorList>
    </citation>
    <scope>NUCLEOTIDE SEQUENCE [LARGE SCALE GENOMIC DNA]</scope>
    <source>
        <strain evidence="1 2">DY53</strain>
    </source>
</reference>
<evidence type="ECO:0000313" key="1">
    <source>
        <dbReference type="EMBL" id="AHJ99518.1"/>
    </source>
</evidence>
<dbReference type="HOGENOM" id="CLU_3169006_0_0_10"/>
<dbReference type="Proteomes" id="UP000019423">
    <property type="component" value="Chromosome"/>
</dbReference>
<accession>W8F3J6</accession>
<organism evidence="1 2">
    <name type="scientific">Hymenobacter swuensis DY53</name>
    <dbReference type="NCBI Taxonomy" id="1227739"/>
    <lineage>
        <taxon>Bacteria</taxon>
        <taxon>Pseudomonadati</taxon>
        <taxon>Bacteroidota</taxon>
        <taxon>Cytophagia</taxon>
        <taxon>Cytophagales</taxon>
        <taxon>Hymenobacteraceae</taxon>
        <taxon>Hymenobacter</taxon>
    </lineage>
</organism>
<name>W8F3J6_9BACT</name>
<evidence type="ECO:0000313" key="2">
    <source>
        <dbReference type="Proteomes" id="UP000019423"/>
    </source>
</evidence>
<keyword evidence="2" id="KW-1185">Reference proteome</keyword>
<sequence length="47" mass="5180">MLKGLTANPNNRPTWHFFSPCFPLTIYLLPENEDISTCIVLSSAVGA</sequence>
<dbReference type="EMBL" id="CP007145">
    <property type="protein sequence ID" value="AHJ99518.1"/>
    <property type="molecule type" value="Genomic_DNA"/>
</dbReference>
<dbReference type="AlphaFoldDB" id="W8F3J6"/>